<evidence type="ECO:0000256" key="1">
    <source>
        <dbReference type="SAM" id="Phobius"/>
    </source>
</evidence>
<reference evidence="2 3" key="1">
    <citation type="submission" date="2016-10" db="EMBL/GenBank/DDBJ databases">
        <authorList>
            <person name="Varghese N."/>
            <person name="Submissions S."/>
        </authorList>
    </citation>
    <scope>NUCLEOTIDE SEQUENCE [LARGE SCALE GENOMIC DNA]</scope>
    <source>
        <strain evidence="2 3">DSM 20748</strain>
    </source>
</reference>
<organism evidence="2 3">
    <name type="scientific">Salimicrobium album</name>
    <dbReference type="NCBI Taxonomy" id="50717"/>
    <lineage>
        <taxon>Bacteria</taxon>
        <taxon>Bacillati</taxon>
        <taxon>Bacillota</taxon>
        <taxon>Bacilli</taxon>
        <taxon>Bacillales</taxon>
        <taxon>Bacillaceae</taxon>
        <taxon>Salimicrobium</taxon>
    </lineage>
</organism>
<accession>A0A1H3AZJ3</accession>
<feature type="transmembrane region" description="Helical" evidence="1">
    <location>
        <begin position="20"/>
        <end position="38"/>
    </location>
</feature>
<proteinExistence type="predicted"/>
<dbReference type="EMBL" id="FNOS01000001">
    <property type="protein sequence ID" value="SDX35146.1"/>
    <property type="molecule type" value="Genomic_DNA"/>
</dbReference>
<protein>
    <submittedName>
        <fullName evidence="2">Uncharacterized protein</fullName>
    </submittedName>
</protein>
<keyword evidence="1" id="KW-1133">Transmembrane helix</keyword>
<keyword evidence="1" id="KW-0472">Membrane</keyword>
<name>A0A1H3AZJ3_9BACI</name>
<gene>
    <name evidence="2" type="ORF">SAMN04488081_0255</name>
</gene>
<dbReference type="Proteomes" id="UP000198647">
    <property type="component" value="Unassembled WGS sequence"/>
</dbReference>
<evidence type="ECO:0000313" key="3">
    <source>
        <dbReference type="Proteomes" id="UP000198647"/>
    </source>
</evidence>
<keyword evidence="1" id="KW-0812">Transmembrane</keyword>
<comment type="caution">
    <text evidence="2">The sequence shown here is derived from an EMBL/GenBank/DDBJ whole genome shotgun (WGS) entry which is preliminary data.</text>
</comment>
<sequence length="135" mass="15091">MFVIVDGRVTSEGDGQTVKYSFLFIYIVLFTLTLHLTAPTVDVIYADGNDYDLIVVSDEDNRTPKSYMNALLEFKASAPYSFNFSKEKVNERELSRPLTDEPAIIIMKDGKTIGKVSGNDLSTNKIVDELNNILS</sequence>
<evidence type="ECO:0000313" key="2">
    <source>
        <dbReference type="EMBL" id="SDX35146.1"/>
    </source>
</evidence>
<keyword evidence="3" id="KW-1185">Reference proteome</keyword>